<evidence type="ECO:0000313" key="2">
    <source>
        <dbReference type="EMBL" id="CAI2366100.1"/>
    </source>
</evidence>
<organism evidence="2 3">
    <name type="scientific">Euplotes crassus</name>
    <dbReference type="NCBI Taxonomy" id="5936"/>
    <lineage>
        <taxon>Eukaryota</taxon>
        <taxon>Sar</taxon>
        <taxon>Alveolata</taxon>
        <taxon>Ciliophora</taxon>
        <taxon>Intramacronucleata</taxon>
        <taxon>Spirotrichea</taxon>
        <taxon>Hypotrichia</taxon>
        <taxon>Euplotida</taxon>
        <taxon>Euplotidae</taxon>
        <taxon>Moneuplotes</taxon>
    </lineage>
</organism>
<reference evidence="2" key="1">
    <citation type="submission" date="2023-07" db="EMBL/GenBank/DDBJ databases">
        <authorList>
            <consortium name="AG Swart"/>
            <person name="Singh M."/>
            <person name="Singh A."/>
            <person name="Seah K."/>
            <person name="Emmerich C."/>
        </authorList>
    </citation>
    <scope>NUCLEOTIDE SEQUENCE</scope>
    <source>
        <strain evidence="2">DP1</strain>
    </source>
</reference>
<comment type="caution">
    <text evidence="2">The sequence shown here is derived from an EMBL/GenBank/DDBJ whole genome shotgun (WGS) entry which is preliminary data.</text>
</comment>
<protein>
    <submittedName>
        <fullName evidence="2">Uncharacterized protein</fullName>
    </submittedName>
</protein>
<evidence type="ECO:0000256" key="1">
    <source>
        <dbReference type="SAM" id="MobiDB-lite"/>
    </source>
</evidence>
<gene>
    <name evidence="2" type="ORF">ECRASSUSDP1_LOCUS7371</name>
</gene>
<feature type="region of interest" description="Disordered" evidence="1">
    <location>
        <begin position="431"/>
        <end position="477"/>
    </location>
</feature>
<feature type="compositionally biased region" description="Polar residues" evidence="1">
    <location>
        <begin position="431"/>
        <end position="458"/>
    </location>
</feature>
<dbReference type="Proteomes" id="UP001295684">
    <property type="component" value="Unassembled WGS sequence"/>
</dbReference>
<accession>A0AAD1X9L3</accession>
<proteinExistence type="predicted"/>
<dbReference type="AlphaFoldDB" id="A0AAD1X9L3"/>
<feature type="compositionally biased region" description="Low complexity" evidence="1">
    <location>
        <begin position="461"/>
        <end position="477"/>
    </location>
</feature>
<name>A0AAD1X9L3_EUPCR</name>
<dbReference type="EMBL" id="CAMPGE010007175">
    <property type="protein sequence ID" value="CAI2366100.1"/>
    <property type="molecule type" value="Genomic_DNA"/>
</dbReference>
<sequence>MLNFDNENFCNVQNDFLNPRRPRKRRLSNLSVNSSCKSKVKDIENDTLLCPNEYSYTRNPSSNASTKSVLTACGLGKSALGTGRPKSKRARRKLVIKSHRIRKNQATSIKKKKARLAELLSQESHHRSLLKAKIDFFYKPYSKDSDIVNNPPLNFSNCTSESSRPQTRELSENVRNGWHKLSGKIFNSEEERLKKLLNSVNPSLYPEERKLDLKTHINFMKLSEKHKKDWTWFPQLTEQMDEKSSDELVKEGVEIFKALLAEKITKRQEEYSNQRKYHSSFIPQVSSFSDCGLSKRSKSRKRRAIMSNLKLKPISEDYVRNDPVINSQKLYKNLMKDWNEVKRCKNNPMAPNQLTRLSDINRCIKQDPLLNKIRQFKPIDQNSFKKEIFETSVYSEQTQIGMKKQKDFERLSRLCNSKAVRDKAYISEASTRLHSSDVGSKQTRFRLPTTSDMNSTGIKLSDSSRCSSASVSENSDI</sequence>
<keyword evidence="3" id="KW-1185">Reference proteome</keyword>
<evidence type="ECO:0000313" key="3">
    <source>
        <dbReference type="Proteomes" id="UP001295684"/>
    </source>
</evidence>